<keyword evidence="5" id="KW-0539">Nucleus</keyword>
<dbReference type="InterPro" id="IPR045843">
    <property type="entry name" value="IND-like"/>
</dbReference>
<evidence type="ECO:0000256" key="2">
    <source>
        <dbReference type="ARBA" id="ARBA00023015"/>
    </source>
</evidence>
<dbReference type="Gene3D" id="4.10.280.10">
    <property type="entry name" value="Helix-loop-helix DNA-binding domain"/>
    <property type="match status" value="1"/>
</dbReference>
<protein>
    <submittedName>
        <fullName evidence="7">Transcription factor bHLH52</fullName>
    </submittedName>
</protein>
<dbReference type="GO" id="GO:0005634">
    <property type="term" value="C:nucleus"/>
    <property type="evidence" value="ECO:0007669"/>
    <property type="project" value="UniProtKB-SubCell"/>
</dbReference>
<dbReference type="GO" id="GO:0003677">
    <property type="term" value="F:DNA binding"/>
    <property type="evidence" value="ECO:0007669"/>
    <property type="project" value="UniProtKB-KW"/>
</dbReference>
<dbReference type="OrthoDB" id="1921534at2759"/>
<dbReference type="Pfam" id="PF00010">
    <property type="entry name" value="HLH"/>
    <property type="match status" value="1"/>
</dbReference>
<dbReference type="InterPro" id="IPR011598">
    <property type="entry name" value="bHLH_dom"/>
</dbReference>
<evidence type="ECO:0000256" key="3">
    <source>
        <dbReference type="ARBA" id="ARBA00023125"/>
    </source>
</evidence>
<keyword evidence="4" id="KW-0804">Transcription</keyword>
<keyword evidence="8" id="KW-1185">Reference proteome</keyword>
<gene>
    <name evidence="7" type="primary">BHLH52</name>
    <name evidence="7" type="ORF">CR513_48457</name>
</gene>
<comment type="subcellular location">
    <subcellularLocation>
        <location evidence="1">Nucleus</location>
    </subcellularLocation>
</comment>
<dbReference type="EMBL" id="QJKJ01011066">
    <property type="protein sequence ID" value="RDX72104.1"/>
    <property type="molecule type" value="Genomic_DNA"/>
</dbReference>
<dbReference type="CDD" id="cd11393">
    <property type="entry name" value="bHLH_AtbHLH_like"/>
    <property type="match status" value="1"/>
</dbReference>
<dbReference type="STRING" id="157652.A0A371F1K7"/>
<dbReference type="SMART" id="SM00353">
    <property type="entry name" value="HLH"/>
    <property type="match status" value="1"/>
</dbReference>
<evidence type="ECO:0000259" key="6">
    <source>
        <dbReference type="PROSITE" id="PS50888"/>
    </source>
</evidence>
<dbReference type="PANTHER" id="PTHR45914">
    <property type="entry name" value="TRANSCRIPTION FACTOR HEC3-RELATED"/>
    <property type="match status" value="1"/>
</dbReference>
<dbReference type="GO" id="GO:0003700">
    <property type="term" value="F:DNA-binding transcription factor activity"/>
    <property type="evidence" value="ECO:0007669"/>
    <property type="project" value="InterPro"/>
</dbReference>
<evidence type="ECO:0000256" key="1">
    <source>
        <dbReference type="ARBA" id="ARBA00004123"/>
    </source>
</evidence>
<feature type="non-terminal residue" evidence="7">
    <location>
        <position position="1"/>
    </location>
</feature>
<accession>A0A371F1K7</accession>
<sequence length="303" mass="34940">MALNAHFNWDTLQIPNSETSTFHEAMPEEVVVPNLRHSFPYSDESLFHSNASFENYFDPTGGFFYPPYDPYISLNQCNIFPTHEDYSLLPCSKRQKCSYEEQEQQQLHSLLQELITTPTPSNFLEEFVVPCDNCCSLQAEELMQQQQLFSEVPQHGTYVDLQHEKQGNERTISLQSIAARERRRKITEKTQELGKLVPGGPKMNTAEMFHAAAKYVKYLQAQVGMLQLMKTLQEDKAAPPENLHALIISPFVQEKLYMEERCFVSKEFVTTLTNHEDVQSRPNILEDVKQLIGTDIEKKAKQE</sequence>
<dbReference type="InterPro" id="IPR036638">
    <property type="entry name" value="HLH_DNA-bd_sf"/>
</dbReference>
<dbReference type="Proteomes" id="UP000257109">
    <property type="component" value="Unassembled WGS sequence"/>
</dbReference>
<organism evidence="7 8">
    <name type="scientific">Mucuna pruriens</name>
    <name type="common">Velvet bean</name>
    <name type="synonym">Dolichos pruriens</name>
    <dbReference type="NCBI Taxonomy" id="157652"/>
    <lineage>
        <taxon>Eukaryota</taxon>
        <taxon>Viridiplantae</taxon>
        <taxon>Streptophyta</taxon>
        <taxon>Embryophyta</taxon>
        <taxon>Tracheophyta</taxon>
        <taxon>Spermatophyta</taxon>
        <taxon>Magnoliopsida</taxon>
        <taxon>eudicotyledons</taxon>
        <taxon>Gunneridae</taxon>
        <taxon>Pentapetalae</taxon>
        <taxon>rosids</taxon>
        <taxon>fabids</taxon>
        <taxon>Fabales</taxon>
        <taxon>Fabaceae</taxon>
        <taxon>Papilionoideae</taxon>
        <taxon>50 kb inversion clade</taxon>
        <taxon>NPAAA clade</taxon>
        <taxon>indigoferoid/millettioid clade</taxon>
        <taxon>Phaseoleae</taxon>
        <taxon>Mucuna</taxon>
    </lineage>
</organism>
<dbReference type="AlphaFoldDB" id="A0A371F1K7"/>
<evidence type="ECO:0000313" key="8">
    <source>
        <dbReference type="Proteomes" id="UP000257109"/>
    </source>
</evidence>
<dbReference type="PROSITE" id="PS50888">
    <property type="entry name" value="BHLH"/>
    <property type="match status" value="1"/>
</dbReference>
<proteinExistence type="predicted"/>
<reference evidence="7" key="1">
    <citation type="submission" date="2018-05" db="EMBL/GenBank/DDBJ databases">
        <title>Draft genome of Mucuna pruriens seed.</title>
        <authorList>
            <person name="Nnadi N.E."/>
            <person name="Vos R."/>
            <person name="Hasami M.H."/>
            <person name="Devisetty U.K."/>
            <person name="Aguiy J.C."/>
        </authorList>
    </citation>
    <scope>NUCLEOTIDE SEQUENCE [LARGE SCALE GENOMIC DNA]</scope>
    <source>
        <strain evidence="7">JCA_2017</strain>
    </source>
</reference>
<name>A0A371F1K7_MUCPR</name>
<evidence type="ECO:0000256" key="4">
    <source>
        <dbReference type="ARBA" id="ARBA00023163"/>
    </source>
</evidence>
<keyword evidence="2" id="KW-0805">Transcription regulation</keyword>
<dbReference type="SUPFAM" id="SSF47459">
    <property type="entry name" value="HLH, helix-loop-helix DNA-binding domain"/>
    <property type="match status" value="1"/>
</dbReference>
<evidence type="ECO:0000313" key="7">
    <source>
        <dbReference type="EMBL" id="RDX72104.1"/>
    </source>
</evidence>
<dbReference type="InterPro" id="IPR045239">
    <property type="entry name" value="bHLH95_bHLH"/>
</dbReference>
<keyword evidence="3" id="KW-0238">DNA-binding</keyword>
<feature type="domain" description="BHLH" evidence="6">
    <location>
        <begin position="170"/>
        <end position="219"/>
    </location>
</feature>
<dbReference type="GO" id="GO:0046983">
    <property type="term" value="F:protein dimerization activity"/>
    <property type="evidence" value="ECO:0007669"/>
    <property type="project" value="InterPro"/>
</dbReference>
<evidence type="ECO:0000256" key="5">
    <source>
        <dbReference type="ARBA" id="ARBA00023242"/>
    </source>
</evidence>
<comment type="caution">
    <text evidence="7">The sequence shown here is derived from an EMBL/GenBank/DDBJ whole genome shotgun (WGS) entry which is preliminary data.</text>
</comment>